<dbReference type="Pfam" id="PF20155">
    <property type="entry name" value="TMP_3"/>
    <property type="match status" value="1"/>
</dbReference>
<dbReference type="InterPro" id="IPR013491">
    <property type="entry name" value="Tape_meas_N"/>
</dbReference>
<evidence type="ECO:0000256" key="1">
    <source>
        <dbReference type="SAM" id="Phobius"/>
    </source>
</evidence>
<comment type="caution">
    <text evidence="3">The sequence shown here is derived from an EMBL/GenBank/DDBJ whole genome shotgun (WGS) entry which is preliminary data.</text>
</comment>
<dbReference type="Proteomes" id="UP001527181">
    <property type="component" value="Unassembled WGS sequence"/>
</dbReference>
<evidence type="ECO:0000313" key="4">
    <source>
        <dbReference type="Proteomes" id="UP001527181"/>
    </source>
</evidence>
<protein>
    <submittedName>
        <fullName evidence="3">Tape measure protein</fullName>
    </submittedName>
</protein>
<feature type="transmembrane region" description="Helical" evidence="1">
    <location>
        <begin position="375"/>
        <end position="401"/>
    </location>
</feature>
<keyword evidence="4" id="KW-1185">Reference proteome</keyword>
<proteinExistence type="predicted"/>
<keyword evidence="1" id="KW-0472">Membrane</keyword>
<keyword evidence="1" id="KW-1133">Transmembrane helix</keyword>
<evidence type="ECO:0000259" key="2">
    <source>
        <dbReference type="Pfam" id="PF20155"/>
    </source>
</evidence>
<feature type="domain" description="Tape measure protein N-terminal" evidence="2">
    <location>
        <begin position="99"/>
        <end position="288"/>
    </location>
</feature>
<reference evidence="3 4" key="1">
    <citation type="submission" date="2022-05" db="EMBL/GenBank/DDBJ databases">
        <title>Genome Sequencing of Bee-Associated Microbes.</title>
        <authorList>
            <person name="Dunlap C."/>
        </authorList>
    </citation>
    <scope>NUCLEOTIDE SEQUENCE [LARGE SCALE GENOMIC DNA]</scope>
    <source>
        <strain evidence="3 4">NRRL B-04010</strain>
    </source>
</reference>
<sequence length="640" mass="68392">MVSTVLAIKDKFTNALNRAAQGTNRVLRTMMQLNIESLRLAPGKMFNFARSSINQARSELESFINRQRAAAQGPKQIKREWGGVKTAIQGAATAFGAIQAAQAVDTYTNANARLALINDGLQTQAELQQKVYHAAQRSRGSYNDMVSVVAKLGLLAEDAFKSNDELVAFSELMQKSFVVSGASTQEQQAGMYQLTQAMAAGKLQGDEFRSIMENAPMLAQAIAKFTGKSKGDLKEMSADGTITADIIKGALFKAADDIEAKFAKMPRTFSSTWTQIKNYAIMSFGGVMQTINNFLNSATGQTFVTGIIGTINIIAGAIKGLINIISTVGTFIQNNWAIIQPILSGIALAVGLGLVTAFLMWAYSAIVAGISSIMALSPIILIALAIGLALGVVIGILSQVGVTFEQVAGFIGGLLSGLYAVIYNVIADLWNTWAAFAEFFANVFNHPIYSIKRLFVNLANTVLDIVKDIAQAIDAVFGSNLAGSVTNLQTTMNDWLGEMPEGYKVIERMQTKSIADQVKTGYGAGVDIGKGITNQFSGASKIFKGGSALGNVPGGGAMKPPNVGKVGEVGKVKGDVNIAEEDIKLLKDVAEMRYVQNFVTLTPTISMQASISERVDVDHVLDEVERRLVNEIAANAEGVY</sequence>
<accession>A0ABT4H710</accession>
<feature type="transmembrane region" description="Helical" evidence="1">
    <location>
        <begin position="407"/>
        <end position="426"/>
    </location>
</feature>
<evidence type="ECO:0000313" key="3">
    <source>
        <dbReference type="EMBL" id="MCY9764776.1"/>
    </source>
</evidence>
<feature type="transmembrane region" description="Helical" evidence="1">
    <location>
        <begin position="342"/>
        <end position="363"/>
    </location>
</feature>
<dbReference type="NCBIfam" id="TIGR02675">
    <property type="entry name" value="tape_meas_nterm"/>
    <property type="match status" value="1"/>
</dbReference>
<dbReference type="EMBL" id="JAMDNP010000119">
    <property type="protein sequence ID" value="MCY9764776.1"/>
    <property type="molecule type" value="Genomic_DNA"/>
</dbReference>
<gene>
    <name evidence="3" type="ORF">M5X12_30240</name>
</gene>
<name>A0ABT4H710_PAEAL</name>
<organism evidence="3 4">
    <name type="scientific">Paenibacillus alvei</name>
    <name type="common">Bacillus alvei</name>
    <dbReference type="NCBI Taxonomy" id="44250"/>
    <lineage>
        <taxon>Bacteria</taxon>
        <taxon>Bacillati</taxon>
        <taxon>Bacillota</taxon>
        <taxon>Bacilli</taxon>
        <taxon>Bacillales</taxon>
        <taxon>Paenibacillaceae</taxon>
        <taxon>Paenibacillus</taxon>
    </lineage>
</organism>
<dbReference type="RefSeq" id="WP_268600635.1">
    <property type="nucleotide sequence ID" value="NZ_JAMDNP010000119.1"/>
</dbReference>
<keyword evidence="1" id="KW-0812">Transmembrane</keyword>